<dbReference type="EnsemblMetazoa" id="AFAF015507-RA">
    <property type="protein sequence ID" value="AFAF015507-PA"/>
    <property type="gene ID" value="AFAF015507"/>
</dbReference>
<dbReference type="Gene3D" id="1.20.58.80">
    <property type="entry name" value="Phosphotransferase system, lactose/cellobiose-type IIA subunit"/>
    <property type="match status" value="1"/>
</dbReference>
<evidence type="ECO:0000259" key="2">
    <source>
        <dbReference type="Pfam" id="PF17169"/>
    </source>
</evidence>
<protein>
    <recommendedName>
        <fullName evidence="2">Nuclear receptor-binding factor 2 MIT domain-containing protein</fullName>
    </recommendedName>
</protein>
<dbReference type="EMBL" id="AXCN02000008">
    <property type="status" value="NOT_ANNOTATED_CDS"/>
    <property type="molecule type" value="Genomic_DNA"/>
</dbReference>
<reference evidence="3" key="2">
    <citation type="submission" date="2020-05" db="UniProtKB">
        <authorList>
            <consortium name="EnsemblMetazoa"/>
        </authorList>
    </citation>
    <scope>IDENTIFICATION</scope>
    <source>
        <strain evidence="3">FAR1</strain>
    </source>
</reference>
<feature type="compositionally biased region" description="Basic and acidic residues" evidence="1">
    <location>
        <begin position="205"/>
        <end position="221"/>
    </location>
</feature>
<feature type="region of interest" description="Disordered" evidence="1">
    <location>
        <begin position="205"/>
        <end position="245"/>
    </location>
</feature>
<name>A0A182QRN8_9DIPT</name>
<keyword evidence="4" id="KW-1185">Reference proteome</keyword>
<dbReference type="InterPro" id="IPR039679">
    <property type="entry name" value="NRBF2"/>
</dbReference>
<proteinExistence type="predicted"/>
<accession>A0A182QRN8</accession>
<dbReference type="PANTHER" id="PTHR14964:SF2">
    <property type="entry name" value="NUCLEAR RECEPTOR-BINDING FACTOR 2"/>
    <property type="match status" value="1"/>
</dbReference>
<dbReference type="PANTHER" id="PTHR14964">
    <property type="entry name" value="NUCLEAR RECEPTOR BINDING FACTOR 2"/>
    <property type="match status" value="1"/>
</dbReference>
<feature type="domain" description="Nuclear receptor-binding factor 2 MIT" evidence="2">
    <location>
        <begin position="27"/>
        <end position="101"/>
    </location>
</feature>
<dbReference type="GO" id="GO:0006914">
    <property type="term" value="P:autophagy"/>
    <property type="evidence" value="ECO:0007669"/>
    <property type="project" value="InterPro"/>
</dbReference>
<reference evidence="4" key="1">
    <citation type="submission" date="2014-01" db="EMBL/GenBank/DDBJ databases">
        <title>The Genome Sequence of Anopheles farauti FAR1 (V2).</title>
        <authorList>
            <consortium name="The Broad Institute Genomics Platform"/>
            <person name="Neafsey D.E."/>
            <person name="Besansky N."/>
            <person name="Howell P."/>
            <person name="Walton C."/>
            <person name="Young S.K."/>
            <person name="Zeng Q."/>
            <person name="Gargeya S."/>
            <person name="Fitzgerald M."/>
            <person name="Haas B."/>
            <person name="Abouelleil A."/>
            <person name="Allen A.W."/>
            <person name="Alvarado L."/>
            <person name="Arachchi H.M."/>
            <person name="Berlin A.M."/>
            <person name="Chapman S.B."/>
            <person name="Gainer-Dewar J."/>
            <person name="Goldberg J."/>
            <person name="Griggs A."/>
            <person name="Gujja S."/>
            <person name="Hansen M."/>
            <person name="Howarth C."/>
            <person name="Imamovic A."/>
            <person name="Ireland A."/>
            <person name="Larimer J."/>
            <person name="McCowan C."/>
            <person name="Murphy C."/>
            <person name="Pearson M."/>
            <person name="Poon T.W."/>
            <person name="Priest M."/>
            <person name="Roberts A."/>
            <person name="Saif S."/>
            <person name="Shea T."/>
            <person name="Sisk P."/>
            <person name="Sykes S."/>
            <person name="Wortman J."/>
            <person name="Nusbaum C."/>
            <person name="Birren B."/>
        </authorList>
    </citation>
    <scope>NUCLEOTIDE SEQUENCE [LARGE SCALE GENOMIC DNA]</scope>
    <source>
        <strain evidence="4">FAR1</strain>
    </source>
</reference>
<evidence type="ECO:0000313" key="3">
    <source>
        <dbReference type="EnsemblMetazoa" id="AFAF015507-PA"/>
    </source>
</evidence>
<dbReference type="SUPFAM" id="SSF140361">
    <property type="entry name" value="MIT domain-like"/>
    <property type="match status" value="1"/>
</dbReference>
<dbReference type="Pfam" id="PF17169">
    <property type="entry name" value="NRBF2_MIT"/>
    <property type="match status" value="1"/>
</dbReference>
<sequence length="268" mass="30733">MGRKQCRAPFVKVCLRAGASEASMENSHLNRAHVYGRRAENCAKSRRFDDAIECHRKAVFHFNEALKLQTNVVVQESLQLQRKYHLKQVDWLQAKKQQYERYLRALDYQQRKNPEFLAQQIEKMDKHHELQVAIYHNLDDTDGLLDALSRGYAANQSAGHTEGVGTKTVNDLITLNHSLHILIQRMSQNVDEYATENEELREKIRFYEREREPGTSERGNGDTDSVGRTNQGGSSVQKHGEGGLLHDNLSTLAPLEMPVFDLSEFDNQ</sequence>
<feature type="compositionally biased region" description="Polar residues" evidence="1">
    <location>
        <begin position="222"/>
        <end position="237"/>
    </location>
</feature>
<dbReference type="Proteomes" id="UP000075886">
    <property type="component" value="Unassembled WGS sequence"/>
</dbReference>
<dbReference type="AlphaFoldDB" id="A0A182QRN8"/>
<organism evidence="3 4">
    <name type="scientific">Anopheles farauti</name>
    <dbReference type="NCBI Taxonomy" id="69004"/>
    <lineage>
        <taxon>Eukaryota</taxon>
        <taxon>Metazoa</taxon>
        <taxon>Ecdysozoa</taxon>
        <taxon>Arthropoda</taxon>
        <taxon>Hexapoda</taxon>
        <taxon>Insecta</taxon>
        <taxon>Pterygota</taxon>
        <taxon>Neoptera</taxon>
        <taxon>Endopterygota</taxon>
        <taxon>Diptera</taxon>
        <taxon>Nematocera</taxon>
        <taxon>Culicoidea</taxon>
        <taxon>Culicidae</taxon>
        <taxon>Anophelinae</taxon>
        <taxon>Anopheles</taxon>
    </lineage>
</organism>
<evidence type="ECO:0000313" key="4">
    <source>
        <dbReference type="Proteomes" id="UP000075886"/>
    </source>
</evidence>
<dbReference type="InterPro" id="IPR033393">
    <property type="entry name" value="NRBF2_MIT"/>
</dbReference>
<dbReference type="VEuPathDB" id="VectorBase:AFAF015507"/>
<dbReference type="STRING" id="69004.A0A182QRN8"/>
<evidence type="ECO:0000256" key="1">
    <source>
        <dbReference type="SAM" id="MobiDB-lite"/>
    </source>
</evidence>